<evidence type="ECO:0000259" key="2">
    <source>
        <dbReference type="Pfam" id="PF13690"/>
    </source>
</evidence>
<keyword evidence="1" id="KW-0145">Chemotaxis</keyword>
<dbReference type="GO" id="GO:0006935">
    <property type="term" value="P:chemotaxis"/>
    <property type="evidence" value="ECO:0007669"/>
    <property type="project" value="UniProtKB-KW"/>
</dbReference>
<keyword evidence="3" id="KW-0378">Hydrolase</keyword>
<reference evidence="3 4" key="1">
    <citation type="submission" date="2019-02" db="EMBL/GenBank/DDBJ databases">
        <title>Deep-cultivation of Planctomycetes and their phenomic and genomic characterization uncovers novel biology.</title>
        <authorList>
            <person name="Wiegand S."/>
            <person name="Jogler M."/>
            <person name="Boedeker C."/>
            <person name="Pinto D."/>
            <person name="Vollmers J."/>
            <person name="Rivas-Marin E."/>
            <person name="Kohn T."/>
            <person name="Peeters S.H."/>
            <person name="Heuer A."/>
            <person name="Rast P."/>
            <person name="Oberbeckmann S."/>
            <person name="Bunk B."/>
            <person name="Jeske O."/>
            <person name="Meyerdierks A."/>
            <person name="Storesund J.E."/>
            <person name="Kallscheuer N."/>
            <person name="Luecker S."/>
            <person name="Lage O.M."/>
            <person name="Pohl T."/>
            <person name="Merkel B.J."/>
            <person name="Hornburger P."/>
            <person name="Mueller R.-W."/>
            <person name="Bruemmer F."/>
            <person name="Labrenz M."/>
            <person name="Spormann A.M."/>
            <person name="Op den Camp H."/>
            <person name="Overmann J."/>
            <person name="Amann R."/>
            <person name="Jetten M.S.M."/>
            <person name="Mascher T."/>
            <person name="Medema M.H."/>
            <person name="Devos D.P."/>
            <person name="Kaster A.-K."/>
            <person name="Ovreas L."/>
            <person name="Rohde M."/>
            <person name="Galperin M.Y."/>
            <person name="Jogler C."/>
        </authorList>
    </citation>
    <scope>NUCLEOTIDE SEQUENCE [LARGE SCALE GENOMIC DNA]</scope>
    <source>
        <strain evidence="3 4">Spa11</strain>
    </source>
</reference>
<gene>
    <name evidence="3" type="primary">cheX_1</name>
    <name evidence="3" type="ORF">Spa11_16490</name>
</gene>
<dbReference type="GO" id="GO:0016787">
    <property type="term" value="F:hydrolase activity"/>
    <property type="evidence" value="ECO:0007669"/>
    <property type="project" value="UniProtKB-KW"/>
</dbReference>
<accession>A0A518K6M7</accession>
<dbReference type="EMBL" id="CP036349">
    <property type="protein sequence ID" value="QDV73453.1"/>
    <property type="molecule type" value="Genomic_DNA"/>
</dbReference>
<dbReference type="EC" id="3.-.-.-" evidence="3"/>
<evidence type="ECO:0000313" key="4">
    <source>
        <dbReference type="Proteomes" id="UP000316426"/>
    </source>
</evidence>
<dbReference type="PANTHER" id="PTHR39452">
    <property type="entry name" value="CHEY-P PHOSPHATASE CHEX"/>
    <property type="match status" value="1"/>
</dbReference>
<dbReference type="Proteomes" id="UP000316426">
    <property type="component" value="Chromosome"/>
</dbReference>
<proteinExistence type="predicted"/>
<dbReference type="SUPFAM" id="SSF103039">
    <property type="entry name" value="CheC-like"/>
    <property type="match status" value="1"/>
</dbReference>
<dbReference type="PANTHER" id="PTHR39452:SF1">
    <property type="entry name" value="CHEY-P PHOSPHATASE CHEX"/>
    <property type="match status" value="1"/>
</dbReference>
<dbReference type="RefSeq" id="WP_145110483.1">
    <property type="nucleotide sequence ID" value="NZ_CP036349.1"/>
</dbReference>
<dbReference type="CDD" id="cd17906">
    <property type="entry name" value="CheX"/>
    <property type="match status" value="1"/>
</dbReference>
<dbReference type="InterPro" id="IPR028051">
    <property type="entry name" value="CheX-like_dom"/>
</dbReference>
<name>A0A518K6M7_9BACT</name>
<feature type="domain" description="Chemotaxis phosphatase CheX-like" evidence="2">
    <location>
        <begin position="53"/>
        <end position="146"/>
    </location>
</feature>
<dbReference type="AlphaFoldDB" id="A0A518K6M7"/>
<keyword evidence="4" id="KW-1185">Reference proteome</keyword>
<evidence type="ECO:0000256" key="1">
    <source>
        <dbReference type="ARBA" id="ARBA00022500"/>
    </source>
</evidence>
<dbReference type="Gene3D" id="3.40.1550.10">
    <property type="entry name" value="CheC-like"/>
    <property type="match status" value="1"/>
</dbReference>
<sequence length="164" mass="17348">MSATFVQPTSDVMVAVINPLLGSVVETFNTMLGSKARRGALELRGIDAEPYEISALIALSGGTKGVICLSFDRLTALEIGARLLGGSNWKLTPAVLDAVGEIANVVAGSAKSKLEMGLNMGLPAIVRRENFCIRFPSGSDPMRLHFDSDIGPFFVDFGFVVSGL</sequence>
<evidence type="ECO:0000313" key="3">
    <source>
        <dbReference type="EMBL" id="QDV73453.1"/>
    </source>
</evidence>
<organism evidence="3 4">
    <name type="scientific">Botrimarina mediterranea</name>
    <dbReference type="NCBI Taxonomy" id="2528022"/>
    <lineage>
        <taxon>Bacteria</taxon>
        <taxon>Pseudomonadati</taxon>
        <taxon>Planctomycetota</taxon>
        <taxon>Planctomycetia</taxon>
        <taxon>Pirellulales</taxon>
        <taxon>Lacipirellulaceae</taxon>
        <taxon>Botrimarina</taxon>
    </lineage>
</organism>
<dbReference type="Pfam" id="PF13690">
    <property type="entry name" value="CheX"/>
    <property type="match status" value="1"/>
</dbReference>
<dbReference type="InterPro" id="IPR028976">
    <property type="entry name" value="CheC-like_sf"/>
</dbReference>
<dbReference type="KEGG" id="bmei:Spa11_16490"/>
<protein>
    <submittedName>
        <fullName evidence="3">CheY-P phosphatase CheX</fullName>
        <ecNumber evidence="3">3.-.-.-</ecNumber>
    </submittedName>
</protein>
<dbReference type="InterPro" id="IPR038756">
    <property type="entry name" value="CheX-like"/>
</dbReference>